<name>A0AAD7JAX5_9AGAR</name>
<evidence type="ECO:0000313" key="2">
    <source>
        <dbReference type="EMBL" id="KAJ7761002.1"/>
    </source>
</evidence>
<feature type="compositionally biased region" description="Low complexity" evidence="1">
    <location>
        <begin position="403"/>
        <end position="427"/>
    </location>
</feature>
<dbReference type="InterPro" id="IPR018608">
    <property type="entry name" value="Gti1/Pac2"/>
</dbReference>
<comment type="caution">
    <text evidence="2">The sequence shown here is derived from an EMBL/GenBank/DDBJ whole genome shotgun (WGS) entry which is preliminary data.</text>
</comment>
<dbReference type="Proteomes" id="UP001215598">
    <property type="component" value="Unassembled WGS sequence"/>
</dbReference>
<feature type="compositionally biased region" description="Low complexity" evidence="1">
    <location>
        <begin position="215"/>
        <end position="238"/>
    </location>
</feature>
<reference evidence="2" key="1">
    <citation type="submission" date="2023-03" db="EMBL/GenBank/DDBJ databases">
        <title>Massive genome expansion in bonnet fungi (Mycena s.s.) driven by repeated elements and novel gene families across ecological guilds.</title>
        <authorList>
            <consortium name="Lawrence Berkeley National Laboratory"/>
            <person name="Harder C.B."/>
            <person name="Miyauchi S."/>
            <person name="Viragh M."/>
            <person name="Kuo A."/>
            <person name="Thoen E."/>
            <person name="Andreopoulos B."/>
            <person name="Lu D."/>
            <person name="Skrede I."/>
            <person name="Drula E."/>
            <person name="Henrissat B."/>
            <person name="Morin E."/>
            <person name="Kohler A."/>
            <person name="Barry K."/>
            <person name="LaButti K."/>
            <person name="Morin E."/>
            <person name="Salamov A."/>
            <person name="Lipzen A."/>
            <person name="Mereny Z."/>
            <person name="Hegedus B."/>
            <person name="Baldrian P."/>
            <person name="Stursova M."/>
            <person name="Weitz H."/>
            <person name="Taylor A."/>
            <person name="Grigoriev I.V."/>
            <person name="Nagy L.G."/>
            <person name="Martin F."/>
            <person name="Kauserud H."/>
        </authorList>
    </citation>
    <scope>NUCLEOTIDE SEQUENCE</scope>
    <source>
        <strain evidence="2">CBHHK182m</strain>
    </source>
</reference>
<feature type="compositionally biased region" description="Low complexity" evidence="1">
    <location>
        <begin position="344"/>
        <end position="365"/>
    </location>
</feature>
<dbReference type="EMBL" id="JARKIB010000036">
    <property type="protein sequence ID" value="KAJ7761002.1"/>
    <property type="molecule type" value="Genomic_DNA"/>
</dbReference>
<dbReference type="PANTHER" id="PTHR28027">
    <property type="entry name" value="TRANSCRIPTIONAL REGULATOR MIT1"/>
    <property type="match status" value="1"/>
</dbReference>
<feature type="compositionally biased region" description="Basic and acidic residues" evidence="1">
    <location>
        <begin position="290"/>
        <end position="300"/>
    </location>
</feature>
<accession>A0AAD7JAX5</accession>
<dbReference type="AlphaFoldDB" id="A0AAD7JAX5"/>
<evidence type="ECO:0000256" key="1">
    <source>
        <dbReference type="SAM" id="MobiDB-lite"/>
    </source>
</evidence>
<dbReference type="GO" id="GO:0003677">
    <property type="term" value="F:DNA binding"/>
    <property type="evidence" value="ECO:0007669"/>
    <property type="project" value="TreeGrafter"/>
</dbReference>
<evidence type="ECO:0008006" key="4">
    <source>
        <dbReference type="Google" id="ProtNLM"/>
    </source>
</evidence>
<organism evidence="2 3">
    <name type="scientific">Mycena metata</name>
    <dbReference type="NCBI Taxonomy" id="1033252"/>
    <lineage>
        <taxon>Eukaryota</taxon>
        <taxon>Fungi</taxon>
        <taxon>Dikarya</taxon>
        <taxon>Basidiomycota</taxon>
        <taxon>Agaricomycotina</taxon>
        <taxon>Agaricomycetes</taxon>
        <taxon>Agaricomycetidae</taxon>
        <taxon>Agaricales</taxon>
        <taxon>Marasmiineae</taxon>
        <taxon>Mycenaceae</taxon>
        <taxon>Mycena</taxon>
    </lineage>
</organism>
<gene>
    <name evidence="2" type="ORF">B0H16DRAFT_1531431</name>
</gene>
<evidence type="ECO:0000313" key="3">
    <source>
        <dbReference type="Proteomes" id="UP001215598"/>
    </source>
</evidence>
<proteinExistence type="predicted"/>
<protein>
    <recommendedName>
        <fullName evidence="4">cAMP-independent regulatory protein pac2</fullName>
    </recommendedName>
</protein>
<sequence>MPPVPFPPHWQPPVQQPTCTNLRIRSVDDAHKIFYAIRCNILRMVSRRLDSDERAALRTGSVYAWEERSPNTEITGIGIERFTEGRRWSASRVRDEFLFYYERWVPDPNQADASDPPVGWEQLIKQTYSVWIETERGRRKWHLTAYYTQTTVDRLGTVDDIPDVRRLEVPQGLFTSTRIGKRKNTDTDPSQSSVARVYAAFPAPIAPRPENPGESSSSAAGRISSPSVRMYEPYSRPQSRTRRPPSPAPYHGAGEVPPEPSTSQLPPLHYSYPSPADSFSMPPPAPRHYPRSESALREHSSAPTQPYGDDSLERVRLPPVQYSRPTGPPPDWITSMAPYPPRQSSPRSDYASSSSSSSSSYASSPTAPLYPLYSSDSAIHEDSRSGRTNRRSLPRVHIPTDPSPVVLVSSPSDSGLSGARSASSRDLAPLNSLRLHPYRRDPTDDRALRLLAIRSRPSP</sequence>
<dbReference type="PANTHER" id="PTHR28027:SF1">
    <property type="entry name" value="CAMP INDEPENDENT REGULATORY PROTEIN (AFU_ORTHOLOGUE AFUA_3G09640)"/>
    <property type="match status" value="1"/>
</dbReference>
<feature type="region of interest" description="Disordered" evidence="1">
    <location>
        <begin position="203"/>
        <end position="445"/>
    </location>
</feature>
<dbReference type="Pfam" id="PF09729">
    <property type="entry name" value="Gti1_Pac2"/>
    <property type="match status" value="1"/>
</dbReference>
<keyword evidence="3" id="KW-1185">Reference proteome</keyword>